<evidence type="ECO:0000313" key="5">
    <source>
        <dbReference type="Proteomes" id="UP000219775"/>
    </source>
</evidence>
<dbReference type="SMART" id="SM00871">
    <property type="entry name" value="AraC_E_bind"/>
    <property type="match status" value="1"/>
</dbReference>
<dbReference type="Gene3D" id="3.20.80.10">
    <property type="entry name" value="Regulatory factor, effector binding domain"/>
    <property type="match status" value="1"/>
</dbReference>
<dbReference type="InterPro" id="IPR018062">
    <property type="entry name" value="HTH_AraC-typ_CS"/>
</dbReference>
<dbReference type="RefSeq" id="WP_097850394.1">
    <property type="nucleotide sequence ID" value="NZ_NUAS01000144.1"/>
</dbReference>
<dbReference type="InterPro" id="IPR050959">
    <property type="entry name" value="MarA-like"/>
</dbReference>
<dbReference type="PROSITE" id="PS00041">
    <property type="entry name" value="HTH_ARAC_FAMILY_1"/>
    <property type="match status" value="1"/>
</dbReference>
<keyword evidence="3" id="KW-0804">Transcription</keyword>
<dbReference type="EMBL" id="NUDP01000119">
    <property type="protein sequence ID" value="PEM65163.1"/>
    <property type="molecule type" value="Genomic_DNA"/>
</dbReference>
<evidence type="ECO:0000256" key="2">
    <source>
        <dbReference type="ARBA" id="ARBA00023125"/>
    </source>
</evidence>
<dbReference type="PROSITE" id="PS01124">
    <property type="entry name" value="HTH_ARAC_FAMILY_2"/>
    <property type="match status" value="1"/>
</dbReference>
<dbReference type="Gene3D" id="1.10.10.60">
    <property type="entry name" value="Homeodomain-like"/>
    <property type="match status" value="2"/>
</dbReference>
<dbReference type="Pfam" id="PF14526">
    <property type="entry name" value="Cass2"/>
    <property type="match status" value="1"/>
</dbReference>
<keyword evidence="1" id="KW-0805">Transcription regulation</keyword>
<dbReference type="InterPro" id="IPR029441">
    <property type="entry name" value="Cass2"/>
</dbReference>
<gene>
    <name evidence="4" type="ORF">CN613_25905</name>
</gene>
<dbReference type="Pfam" id="PF12833">
    <property type="entry name" value="HTH_18"/>
    <property type="match status" value="1"/>
</dbReference>
<evidence type="ECO:0000313" key="4">
    <source>
        <dbReference type="EMBL" id="PEM65163.1"/>
    </source>
</evidence>
<sequence>MESYETQIQKAIDYIEEDVMEKQTLSNLARIAGFSEYHFHRVFQALVGDTVMEYVRKRRLARAAYRLSHTEEKILDIALEHGFQSHETFIRAFKKLFQMTPSSYRRQGIKTPMYYKANVKQRKFNPYLGGIQMEFRIEKKPAFFVAGYEMKTSSKEGKNLKDIPAFWDRYLQNNLASNITNRKHTDQYVELGMCTDFHLETGDFTYIIGMEVTSFDGVSNELAQRTFPEATYAVFTTPKVSHKDMVSSIQQTWNSIFSEWFPHSGYEHAGVTEFELYDERCHEDKSEFAQVEIWLPVQKKQQ</sequence>
<dbReference type="PRINTS" id="PR00032">
    <property type="entry name" value="HTHARAC"/>
</dbReference>
<dbReference type="GO" id="GO:0003700">
    <property type="term" value="F:DNA-binding transcription factor activity"/>
    <property type="evidence" value="ECO:0007669"/>
    <property type="project" value="InterPro"/>
</dbReference>
<keyword evidence="2" id="KW-0238">DNA-binding</keyword>
<dbReference type="InterPro" id="IPR011256">
    <property type="entry name" value="Reg_factor_effector_dom_sf"/>
</dbReference>
<accession>A0A2C3XIX9</accession>
<dbReference type="SMART" id="SM00342">
    <property type="entry name" value="HTH_ARAC"/>
    <property type="match status" value="1"/>
</dbReference>
<evidence type="ECO:0000256" key="3">
    <source>
        <dbReference type="ARBA" id="ARBA00023163"/>
    </source>
</evidence>
<proteinExistence type="predicted"/>
<dbReference type="SUPFAM" id="SSF46689">
    <property type="entry name" value="Homeodomain-like"/>
    <property type="match status" value="2"/>
</dbReference>
<reference evidence="4 5" key="1">
    <citation type="submission" date="2017-09" db="EMBL/GenBank/DDBJ databases">
        <title>Large-scale bioinformatics analysis of Bacillus genomes uncovers conserved roles of natural products in bacterial physiology.</title>
        <authorList>
            <consortium name="Agbiome Team Llc"/>
            <person name="Bleich R.M."/>
            <person name="Grubbs K.J."/>
            <person name="Santa Maria K.C."/>
            <person name="Allen S.E."/>
            <person name="Farag S."/>
            <person name="Shank E.A."/>
            <person name="Bowers A."/>
        </authorList>
    </citation>
    <scope>NUCLEOTIDE SEQUENCE [LARGE SCALE GENOMIC DNA]</scope>
    <source>
        <strain evidence="4 5">AFS009893</strain>
    </source>
</reference>
<dbReference type="GO" id="GO:0043565">
    <property type="term" value="F:sequence-specific DNA binding"/>
    <property type="evidence" value="ECO:0007669"/>
    <property type="project" value="InterPro"/>
</dbReference>
<name>A0A2C3XIX9_9BACI</name>
<dbReference type="Proteomes" id="UP000219775">
    <property type="component" value="Unassembled WGS sequence"/>
</dbReference>
<dbReference type="InterPro" id="IPR020449">
    <property type="entry name" value="Tscrpt_reg_AraC-type_HTH"/>
</dbReference>
<comment type="caution">
    <text evidence="4">The sequence shown here is derived from an EMBL/GenBank/DDBJ whole genome shotgun (WGS) entry which is preliminary data.</text>
</comment>
<dbReference type="PANTHER" id="PTHR47504:SF5">
    <property type="entry name" value="RIGHT ORIGIN-BINDING PROTEIN"/>
    <property type="match status" value="1"/>
</dbReference>
<organism evidence="4 5">
    <name type="scientific">Bacillus pseudomycoides</name>
    <dbReference type="NCBI Taxonomy" id="64104"/>
    <lineage>
        <taxon>Bacteria</taxon>
        <taxon>Bacillati</taxon>
        <taxon>Bacillota</taxon>
        <taxon>Bacilli</taxon>
        <taxon>Bacillales</taxon>
        <taxon>Bacillaceae</taxon>
        <taxon>Bacillus</taxon>
        <taxon>Bacillus cereus group</taxon>
    </lineage>
</organism>
<dbReference type="InterPro" id="IPR018060">
    <property type="entry name" value="HTH_AraC"/>
</dbReference>
<dbReference type="AlphaFoldDB" id="A0A2C3XIX9"/>
<protein>
    <submittedName>
        <fullName evidence="4">AraC family transcriptional regulator</fullName>
    </submittedName>
</protein>
<dbReference type="PANTHER" id="PTHR47504">
    <property type="entry name" value="RIGHT ORIGIN-BINDING PROTEIN"/>
    <property type="match status" value="1"/>
</dbReference>
<dbReference type="SUPFAM" id="SSF55136">
    <property type="entry name" value="Probable bacterial effector-binding domain"/>
    <property type="match status" value="1"/>
</dbReference>
<dbReference type="InterPro" id="IPR009057">
    <property type="entry name" value="Homeodomain-like_sf"/>
</dbReference>
<dbReference type="InterPro" id="IPR010499">
    <property type="entry name" value="AraC_E-bd"/>
</dbReference>
<evidence type="ECO:0000256" key="1">
    <source>
        <dbReference type="ARBA" id="ARBA00023015"/>
    </source>
</evidence>